<proteinExistence type="predicted"/>
<organism evidence="1">
    <name type="scientific">Siphoviridae sp. ctg8v2</name>
    <dbReference type="NCBI Taxonomy" id="2825604"/>
    <lineage>
        <taxon>Viruses</taxon>
        <taxon>Duplodnaviria</taxon>
        <taxon>Heunggongvirae</taxon>
        <taxon>Uroviricota</taxon>
        <taxon>Caudoviricetes</taxon>
    </lineage>
</organism>
<protein>
    <submittedName>
        <fullName evidence="1">Uncharacterized protein</fullName>
    </submittedName>
</protein>
<sequence length="29" mass="3458">MVYGIKRYFLRVKILDNLLMKLSAKANKM</sequence>
<dbReference type="EMBL" id="BK016128">
    <property type="protein sequence ID" value="DAF97238.1"/>
    <property type="molecule type" value="Genomic_DNA"/>
</dbReference>
<accession>A0A8S5US88</accession>
<name>A0A8S5US88_9CAUD</name>
<evidence type="ECO:0000313" key="1">
    <source>
        <dbReference type="EMBL" id="DAF97238.1"/>
    </source>
</evidence>
<reference evidence="1" key="1">
    <citation type="journal article" date="2021" name="Proc. Natl. Acad. Sci. U.S.A.">
        <title>A Catalog of Tens of Thousands of Viruses from Human Metagenomes Reveals Hidden Associations with Chronic Diseases.</title>
        <authorList>
            <person name="Tisza M.J."/>
            <person name="Buck C.B."/>
        </authorList>
    </citation>
    <scope>NUCLEOTIDE SEQUENCE</scope>
    <source>
        <strain evidence="1">Ctg8v2</strain>
    </source>
</reference>